<dbReference type="AlphaFoldDB" id="A0A291H058"/>
<dbReference type="GO" id="GO:0055085">
    <property type="term" value="P:transmembrane transport"/>
    <property type="evidence" value="ECO:0007669"/>
    <property type="project" value="InterPro"/>
</dbReference>
<dbReference type="PANTHER" id="PTHR43744">
    <property type="entry name" value="ABC TRANSPORTER PERMEASE PROTEIN MG189-RELATED-RELATED"/>
    <property type="match status" value="1"/>
</dbReference>
<evidence type="ECO:0000313" key="10">
    <source>
        <dbReference type="Proteomes" id="UP000217889"/>
    </source>
</evidence>
<keyword evidence="3" id="KW-1003">Cell membrane</keyword>
<name>A0A291H058_9MICO</name>
<evidence type="ECO:0000256" key="5">
    <source>
        <dbReference type="ARBA" id="ARBA00022989"/>
    </source>
</evidence>
<dbReference type="PROSITE" id="PS50928">
    <property type="entry name" value="ABC_TM1"/>
    <property type="match status" value="1"/>
</dbReference>
<evidence type="ECO:0000256" key="3">
    <source>
        <dbReference type="ARBA" id="ARBA00022475"/>
    </source>
</evidence>
<dbReference type="GO" id="GO:0005886">
    <property type="term" value="C:plasma membrane"/>
    <property type="evidence" value="ECO:0007669"/>
    <property type="project" value="UniProtKB-SubCell"/>
</dbReference>
<dbReference type="InterPro" id="IPR000515">
    <property type="entry name" value="MetI-like"/>
</dbReference>
<dbReference type="RefSeq" id="WP_096800260.1">
    <property type="nucleotide sequence ID" value="NZ_CP023564.1"/>
</dbReference>
<evidence type="ECO:0000259" key="8">
    <source>
        <dbReference type="PROSITE" id="PS50928"/>
    </source>
</evidence>
<reference evidence="9 10" key="1">
    <citation type="journal article" date="2014" name="Int. J. Syst. Evol. Microbiol.">
        <title>Brachybacterium ginsengisoli sp. nov., isolated from soil of a ginseng field.</title>
        <authorList>
            <person name="Hoang V.A."/>
            <person name="Kim Y.J."/>
            <person name="Nguyen N.L."/>
            <person name="Yang D.C."/>
        </authorList>
    </citation>
    <scope>NUCLEOTIDE SEQUENCE [LARGE SCALE GENOMIC DNA]</scope>
    <source>
        <strain evidence="9 10">DCY80</strain>
    </source>
</reference>
<comment type="subcellular location">
    <subcellularLocation>
        <location evidence="1 7">Cell membrane</location>
        <topology evidence="1 7">Multi-pass membrane protein</topology>
    </subcellularLocation>
</comment>
<keyword evidence="4 7" id="KW-0812">Transmembrane</keyword>
<protein>
    <submittedName>
        <fullName evidence="9">Sugar permease</fullName>
    </submittedName>
</protein>
<evidence type="ECO:0000256" key="1">
    <source>
        <dbReference type="ARBA" id="ARBA00004651"/>
    </source>
</evidence>
<dbReference type="Gene3D" id="1.10.3720.10">
    <property type="entry name" value="MetI-like"/>
    <property type="match status" value="1"/>
</dbReference>
<feature type="transmembrane region" description="Helical" evidence="7">
    <location>
        <begin position="252"/>
        <end position="272"/>
    </location>
</feature>
<dbReference type="PANTHER" id="PTHR43744:SF8">
    <property type="entry name" value="SN-GLYCEROL-3-PHOSPHATE TRANSPORT SYSTEM PERMEASE PROTEIN UGPE"/>
    <property type="match status" value="1"/>
</dbReference>
<evidence type="ECO:0000256" key="7">
    <source>
        <dbReference type="RuleBase" id="RU363032"/>
    </source>
</evidence>
<evidence type="ECO:0000256" key="2">
    <source>
        <dbReference type="ARBA" id="ARBA00022448"/>
    </source>
</evidence>
<evidence type="ECO:0000256" key="4">
    <source>
        <dbReference type="ARBA" id="ARBA00022692"/>
    </source>
</evidence>
<dbReference type="InterPro" id="IPR035906">
    <property type="entry name" value="MetI-like_sf"/>
</dbReference>
<feature type="transmembrane region" description="Helical" evidence="7">
    <location>
        <begin position="20"/>
        <end position="38"/>
    </location>
</feature>
<keyword evidence="2 7" id="KW-0813">Transport</keyword>
<proteinExistence type="inferred from homology"/>
<feature type="domain" description="ABC transmembrane type-1" evidence="8">
    <location>
        <begin position="81"/>
        <end position="273"/>
    </location>
</feature>
<evidence type="ECO:0000256" key="6">
    <source>
        <dbReference type="ARBA" id="ARBA00023136"/>
    </source>
</evidence>
<feature type="transmembrane region" description="Helical" evidence="7">
    <location>
        <begin position="149"/>
        <end position="171"/>
    </location>
</feature>
<dbReference type="OrthoDB" id="9794684at2"/>
<feature type="transmembrane region" description="Helical" evidence="7">
    <location>
        <begin position="80"/>
        <end position="104"/>
    </location>
</feature>
<dbReference type="KEGG" id="bgg:CFK41_14205"/>
<feature type="transmembrane region" description="Helical" evidence="7">
    <location>
        <begin position="201"/>
        <end position="227"/>
    </location>
</feature>
<organism evidence="9 10">
    <name type="scientific">Brachybacterium ginsengisoli</name>
    <dbReference type="NCBI Taxonomy" id="1331682"/>
    <lineage>
        <taxon>Bacteria</taxon>
        <taxon>Bacillati</taxon>
        <taxon>Actinomycetota</taxon>
        <taxon>Actinomycetes</taxon>
        <taxon>Micrococcales</taxon>
        <taxon>Dermabacteraceae</taxon>
        <taxon>Brachybacterium</taxon>
    </lineage>
</organism>
<comment type="similarity">
    <text evidence="7">Belongs to the binding-protein-dependent transport system permease family.</text>
</comment>
<evidence type="ECO:0000313" key="9">
    <source>
        <dbReference type="EMBL" id="ATG55800.1"/>
    </source>
</evidence>
<feature type="transmembrane region" description="Helical" evidence="7">
    <location>
        <begin position="116"/>
        <end position="137"/>
    </location>
</feature>
<dbReference type="CDD" id="cd06261">
    <property type="entry name" value="TM_PBP2"/>
    <property type="match status" value="1"/>
</dbReference>
<dbReference type="Proteomes" id="UP000217889">
    <property type="component" value="Chromosome"/>
</dbReference>
<gene>
    <name evidence="9" type="ORF">CFK41_14205</name>
</gene>
<keyword evidence="10" id="KW-1185">Reference proteome</keyword>
<dbReference type="SUPFAM" id="SSF161098">
    <property type="entry name" value="MetI-like"/>
    <property type="match status" value="1"/>
</dbReference>
<dbReference type="Pfam" id="PF00528">
    <property type="entry name" value="BPD_transp_1"/>
    <property type="match status" value="1"/>
</dbReference>
<keyword evidence="5 7" id="KW-1133">Transmembrane helix</keyword>
<dbReference type="EMBL" id="CP023564">
    <property type="protein sequence ID" value="ATG55800.1"/>
    <property type="molecule type" value="Genomic_DNA"/>
</dbReference>
<accession>A0A291H058</accession>
<sequence length="287" mass="31259">MTAATRPVPRSRWRRRLPWWAVMAALTVIAVLWIYPFIWMVSASLKSPAEIFAGGLSLLPEQMRWENYARAWTDGNFQLYLLNTAIVTVGTVVIVVVRCALAGYVLGRYRFPGSRLILGILVATLFVPTGYTIIPIVKLSMQLGLLDQLSGMILALAGGANVAAILIYAGYFRGLPAELEEAAVVDGAGFLRTFTQVMLPLSMPVTATVSVLTFLFTWNAFFLPLVFSFSDPTLRTVSVGMQAFVGENSTDWAGMAAAGVISLVPIVALFAFMQRYFVEGIAGSVKS</sequence>
<keyword evidence="6 7" id="KW-0472">Membrane</keyword>